<gene>
    <name evidence="16" type="ORF">HOP52_16105</name>
</gene>
<keyword evidence="10" id="KW-0560">Oxidoreductase</keyword>
<evidence type="ECO:0000256" key="10">
    <source>
        <dbReference type="ARBA" id="ARBA00023002"/>
    </source>
</evidence>
<evidence type="ECO:0000256" key="14">
    <source>
        <dbReference type="PIRNR" id="PIRNR004638"/>
    </source>
</evidence>
<evidence type="ECO:0000313" key="16">
    <source>
        <dbReference type="EMBL" id="MCG6659282.1"/>
    </source>
</evidence>
<keyword evidence="6 14" id="KW-0349">Heme</keyword>
<keyword evidence="8 14" id="KW-0479">Metal-binding</keyword>
<dbReference type="Pfam" id="PF03653">
    <property type="entry name" value="UPF0093"/>
    <property type="match status" value="1"/>
</dbReference>
<evidence type="ECO:0000256" key="13">
    <source>
        <dbReference type="ARBA" id="ARBA00048390"/>
    </source>
</evidence>
<evidence type="ECO:0000256" key="7">
    <source>
        <dbReference type="ARBA" id="ARBA00022692"/>
    </source>
</evidence>
<keyword evidence="5 14" id="KW-1003">Cell membrane</keyword>
<name>A0ABS9PBY9_9GAMM</name>
<feature type="transmembrane region" description="Helical" evidence="15">
    <location>
        <begin position="48"/>
        <end position="71"/>
    </location>
</feature>
<feature type="transmembrane region" description="Helical" evidence="15">
    <location>
        <begin position="6"/>
        <end position="27"/>
    </location>
</feature>
<evidence type="ECO:0000313" key="17">
    <source>
        <dbReference type="Proteomes" id="UP000814385"/>
    </source>
</evidence>
<comment type="pathway">
    <text evidence="2 14">Porphyrin-containing compound metabolism; protoporphyrin-IX biosynthesis; protoporphyrin-IX from protoporphyrinogen-IX: step 1/1.</text>
</comment>
<evidence type="ECO:0000256" key="5">
    <source>
        <dbReference type="ARBA" id="ARBA00022475"/>
    </source>
</evidence>
<evidence type="ECO:0000256" key="2">
    <source>
        <dbReference type="ARBA" id="ARBA00005073"/>
    </source>
</evidence>
<keyword evidence="7 15" id="KW-0812">Transmembrane</keyword>
<dbReference type="EMBL" id="JABFUC010000014">
    <property type="protein sequence ID" value="MCG6659282.1"/>
    <property type="molecule type" value="Genomic_DNA"/>
</dbReference>
<reference evidence="16 17" key="1">
    <citation type="submission" date="2020-05" db="EMBL/GenBank/DDBJ databases">
        <title>Comparative genomic analysis of denitrifying bacteria from Halomonas genus.</title>
        <authorList>
            <person name="Wang L."/>
            <person name="Shao Z."/>
        </authorList>
    </citation>
    <scope>NUCLEOTIDE SEQUENCE [LARGE SCALE GENOMIC DNA]</scope>
    <source>
        <strain evidence="16 17">A4</strain>
    </source>
</reference>
<dbReference type="PANTHER" id="PTHR40255">
    <property type="entry name" value="UPF0093 MEMBRANE PROTEIN SLR1790"/>
    <property type="match status" value="1"/>
</dbReference>
<comment type="cofactor">
    <cofactor evidence="14">
        <name>heme b</name>
        <dbReference type="ChEBI" id="CHEBI:60344"/>
    </cofactor>
    <text evidence="14">Binds 1 heme b (iron(II)-protoporphyrin IX) group per subunit.</text>
</comment>
<keyword evidence="9 15" id="KW-1133">Transmembrane helix</keyword>
<keyword evidence="12 14" id="KW-0472">Membrane</keyword>
<sequence>MPWLKFLHIVALVIWCGALLYLPALLCQCLSRYRDATFGTAAPSLLRTFFNALATPSALVAIISGTLLFLLHGLLGGWLILKLVAVVGMVISHALLGWLVIRLEAGSERWLAAGALGCALLAGLSMLAVFMLVLTKPLDWSGGLP</sequence>
<keyword evidence="11 14" id="KW-0408">Iron</keyword>
<feature type="transmembrane region" description="Helical" evidence="15">
    <location>
        <begin position="110"/>
        <end position="134"/>
    </location>
</feature>
<comment type="subcellular location">
    <subcellularLocation>
        <location evidence="1">Cell membrane</location>
        <topology evidence="1">Multi-pass membrane protein</topology>
    </subcellularLocation>
</comment>
<protein>
    <recommendedName>
        <fullName evidence="4 14">Protoporphyrinogen IX oxidase</fullName>
        <ecNumber evidence="14">1.3.99.-</ecNumber>
    </recommendedName>
</protein>
<evidence type="ECO:0000256" key="4">
    <source>
        <dbReference type="ARBA" id="ARBA00017504"/>
    </source>
</evidence>
<dbReference type="EC" id="1.3.99.-" evidence="14"/>
<evidence type="ECO:0000256" key="8">
    <source>
        <dbReference type="ARBA" id="ARBA00022723"/>
    </source>
</evidence>
<comment type="function">
    <text evidence="14">Catalyzes the oxidation of protoporphyrinogen IX to protoporphyrin IX.</text>
</comment>
<organism evidence="16 17">
    <name type="scientific">Billgrantia campisalis</name>
    <dbReference type="NCBI Taxonomy" id="74661"/>
    <lineage>
        <taxon>Bacteria</taxon>
        <taxon>Pseudomonadati</taxon>
        <taxon>Pseudomonadota</taxon>
        <taxon>Gammaproteobacteria</taxon>
        <taxon>Oceanospirillales</taxon>
        <taxon>Halomonadaceae</taxon>
        <taxon>Billgrantia</taxon>
    </lineage>
</organism>
<dbReference type="Proteomes" id="UP000814385">
    <property type="component" value="Unassembled WGS sequence"/>
</dbReference>
<evidence type="ECO:0000256" key="3">
    <source>
        <dbReference type="ARBA" id="ARBA00006501"/>
    </source>
</evidence>
<dbReference type="PANTHER" id="PTHR40255:SF1">
    <property type="entry name" value="PROTOPORPHYRINOGEN IX OXIDASE"/>
    <property type="match status" value="1"/>
</dbReference>
<evidence type="ECO:0000256" key="6">
    <source>
        <dbReference type="ARBA" id="ARBA00022617"/>
    </source>
</evidence>
<dbReference type="RefSeq" id="WP_238978427.1">
    <property type="nucleotide sequence ID" value="NZ_JABFUC010000014.1"/>
</dbReference>
<comment type="caution">
    <text evidence="16">The sequence shown here is derived from an EMBL/GenBank/DDBJ whole genome shotgun (WGS) entry which is preliminary data.</text>
</comment>
<accession>A0ABS9PBY9</accession>
<evidence type="ECO:0000256" key="9">
    <source>
        <dbReference type="ARBA" id="ARBA00022989"/>
    </source>
</evidence>
<comment type="catalytic activity">
    <reaction evidence="13 14">
        <text>protoporphyrinogen IX + 3 A = protoporphyrin IX + 3 AH2</text>
        <dbReference type="Rhea" id="RHEA:62000"/>
        <dbReference type="ChEBI" id="CHEBI:13193"/>
        <dbReference type="ChEBI" id="CHEBI:17499"/>
        <dbReference type="ChEBI" id="CHEBI:57306"/>
        <dbReference type="ChEBI" id="CHEBI:57307"/>
    </reaction>
</comment>
<comment type="similarity">
    <text evidence="3 14">Belongs to the HemJ family.</text>
</comment>
<dbReference type="PIRSF" id="PIRSF004638">
    <property type="entry name" value="UCP004638"/>
    <property type="match status" value="1"/>
</dbReference>
<proteinExistence type="inferred from homology"/>
<dbReference type="InterPro" id="IPR005265">
    <property type="entry name" value="HemJ-like"/>
</dbReference>
<keyword evidence="17" id="KW-1185">Reference proteome</keyword>
<feature type="transmembrane region" description="Helical" evidence="15">
    <location>
        <begin position="77"/>
        <end position="101"/>
    </location>
</feature>
<evidence type="ECO:0000256" key="15">
    <source>
        <dbReference type="SAM" id="Phobius"/>
    </source>
</evidence>
<evidence type="ECO:0000256" key="11">
    <source>
        <dbReference type="ARBA" id="ARBA00023004"/>
    </source>
</evidence>
<evidence type="ECO:0000256" key="1">
    <source>
        <dbReference type="ARBA" id="ARBA00004651"/>
    </source>
</evidence>
<evidence type="ECO:0000256" key="12">
    <source>
        <dbReference type="ARBA" id="ARBA00023136"/>
    </source>
</evidence>